<feature type="coiled-coil region" evidence="1">
    <location>
        <begin position="44"/>
        <end position="71"/>
    </location>
</feature>
<dbReference type="AlphaFoldDB" id="A0A7I5EAV5"/>
<dbReference type="OrthoDB" id="5862059at2759"/>
<dbReference type="Proteomes" id="UP000025227">
    <property type="component" value="Unplaced"/>
</dbReference>
<dbReference type="OMA" id="FKYFTIP"/>
<protein>
    <submittedName>
        <fullName evidence="3">Uncharacterized protein</fullName>
    </submittedName>
</protein>
<name>A0A7I5EAV5_HAECO</name>
<accession>A0A7I5EAV5</accession>
<evidence type="ECO:0000313" key="3">
    <source>
        <dbReference type="WBParaSite" id="HCON_00110940-00001"/>
    </source>
</evidence>
<keyword evidence="2" id="KW-1185">Reference proteome</keyword>
<keyword evidence="1" id="KW-0175">Coiled coil</keyword>
<sequence length="191" mass="22072">MTLRMNDIRTKTGITDKAMGEMNAVMDMLREEVELTQRDIVDGFRGLERKMEKWNRRLDRLEGSITSLEASPRGMTKSQKPKVGCAVVESEIDFTKLPPEYWKAWLAGKRVLLIEFALDLERELYEDNPSELMLDVDDRILSTEKTNFIQKAIFKYFTIPKKSEESVWEMVKSALNTRARASSNRTGVETV</sequence>
<dbReference type="WBParaSite" id="HCON_00110940-00001">
    <property type="protein sequence ID" value="HCON_00110940-00001"/>
    <property type="gene ID" value="HCON_00110940"/>
</dbReference>
<organism evidence="2 3">
    <name type="scientific">Haemonchus contortus</name>
    <name type="common">Barber pole worm</name>
    <dbReference type="NCBI Taxonomy" id="6289"/>
    <lineage>
        <taxon>Eukaryota</taxon>
        <taxon>Metazoa</taxon>
        <taxon>Ecdysozoa</taxon>
        <taxon>Nematoda</taxon>
        <taxon>Chromadorea</taxon>
        <taxon>Rhabditida</taxon>
        <taxon>Rhabditina</taxon>
        <taxon>Rhabditomorpha</taxon>
        <taxon>Strongyloidea</taxon>
        <taxon>Trichostrongylidae</taxon>
        <taxon>Haemonchus</taxon>
    </lineage>
</organism>
<evidence type="ECO:0000256" key="1">
    <source>
        <dbReference type="SAM" id="Coils"/>
    </source>
</evidence>
<reference evidence="3" key="1">
    <citation type="submission" date="2020-12" db="UniProtKB">
        <authorList>
            <consortium name="WormBaseParasite"/>
        </authorList>
    </citation>
    <scope>IDENTIFICATION</scope>
    <source>
        <strain evidence="3">MHco3</strain>
    </source>
</reference>
<proteinExistence type="predicted"/>
<evidence type="ECO:0000313" key="2">
    <source>
        <dbReference type="Proteomes" id="UP000025227"/>
    </source>
</evidence>